<evidence type="ECO:0000256" key="1">
    <source>
        <dbReference type="SAM" id="SignalP"/>
    </source>
</evidence>
<protein>
    <recommendedName>
        <fullName evidence="4">Porin</fullName>
    </recommendedName>
</protein>
<dbReference type="InterPro" id="IPR023614">
    <property type="entry name" value="Porin_dom_sf"/>
</dbReference>
<dbReference type="STRING" id="1715693.PH7735_03137"/>
<dbReference type="Gene3D" id="2.40.160.10">
    <property type="entry name" value="Porin"/>
    <property type="match status" value="1"/>
</dbReference>
<reference evidence="3" key="1">
    <citation type="submission" date="2015-09" db="EMBL/GenBank/DDBJ databases">
        <authorList>
            <person name="Rodrigo-Torres Lidia"/>
            <person name="Arahal R.David."/>
        </authorList>
    </citation>
    <scope>NUCLEOTIDE SEQUENCE [LARGE SCALE GENOMIC DNA]</scope>
    <source>
        <strain evidence="3">CECT 7735</strain>
    </source>
</reference>
<evidence type="ECO:0000313" key="2">
    <source>
        <dbReference type="EMBL" id="CUK07605.1"/>
    </source>
</evidence>
<gene>
    <name evidence="2" type="ORF">PH7735_03137</name>
</gene>
<keyword evidence="1" id="KW-0732">Signal</keyword>
<organism evidence="2 3">
    <name type="scientific">Shimia thalassica</name>
    <dbReference type="NCBI Taxonomy" id="1715693"/>
    <lineage>
        <taxon>Bacteria</taxon>
        <taxon>Pseudomonadati</taxon>
        <taxon>Pseudomonadota</taxon>
        <taxon>Alphaproteobacteria</taxon>
        <taxon>Rhodobacterales</taxon>
        <taxon>Roseobacteraceae</taxon>
    </lineage>
</organism>
<dbReference type="Proteomes" id="UP000051870">
    <property type="component" value="Unassembled WGS sequence"/>
</dbReference>
<feature type="signal peptide" evidence="1">
    <location>
        <begin position="1"/>
        <end position="22"/>
    </location>
</feature>
<evidence type="ECO:0000313" key="3">
    <source>
        <dbReference type="Proteomes" id="UP000051870"/>
    </source>
</evidence>
<dbReference type="RefSeq" id="WP_058312314.1">
    <property type="nucleotide sequence ID" value="NZ_CYTW01000004.1"/>
</dbReference>
<name>A0A0P1IE05_9RHOB</name>
<feature type="chain" id="PRO_5006065168" description="Porin" evidence="1">
    <location>
        <begin position="23"/>
        <end position="339"/>
    </location>
</feature>
<dbReference type="GeneID" id="83882126"/>
<keyword evidence="3" id="KW-1185">Reference proteome</keyword>
<evidence type="ECO:0008006" key="4">
    <source>
        <dbReference type="Google" id="ProtNLM"/>
    </source>
</evidence>
<dbReference type="EMBL" id="CYTW01000004">
    <property type="protein sequence ID" value="CUK07605.1"/>
    <property type="molecule type" value="Genomic_DNA"/>
</dbReference>
<accession>A0A0P1IE05</accession>
<dbReference type="AlphaFoldDB" id="A0A0P1IE05"/>
<sequence>MNTTMLGAVAASLSLCASGVLAQESSIFTWEGEIEIGSDSVIDSNTAGNEVTDNYLITEINMAAQFTPTFSAFLGLTLESGLDPAYNGDGTFEGVGLYSHEFGVQFDIASTSIMLGKVHPSFGTTWDSAAGFYGATLAEDYELAEQIGILADVSLGDGSTLSFGLFYADDTALSSSAFTDRGRNTTAAGGAGNTGQLNNASIQWTKEFGDTAVLVGARYLTAGTGDVDDETGFVAAVAHSLGGVDLFGEVAAFQNYGGGTDDATYLTLNAAYGIASNTTLSGTYARRDLDTAGVTDMVSLAVEYELQNGVTLGGAIGYSDDNGTNDTLLGLNILIPLGG</sequence>
<dbReference type="SUPFAM" id="SSF56935">
    <property type="entry name" value="Porins"/>
    <property type="match status" value="1"/>
</dbReference>
<proteinExistence type="predicted"/>